<dbReference type="GeneID" id="36548160"/>
<dbReference type="InterPro" id="IPR002818">
    <property type="entry name" value="DJ-1/PfpI"/>
</dbReference>
<evidence type="ECO:0000259" key="2">
    <source>
        <dbReference type="Pfam" id="PF01965"/>
    </source>
</evidence>
<dbReference type="SUPFAM" id="SSF52317">
    <property type="entry name" value="Class I glutamine amidotransferase-like"/>
    <property type="match status" value="1"/>
</dbReference>
<keyword evidence="4" id="KW-1185">Reference proteome</keyword>
<accession>A0A2I1DD66</accession>
<proteinExistence type="predicted"/>
<comment type="caution">
    <text evidence="3">The sequence shown here is derived from an EMBL/GenBank/DDBJ whole genome shotgun (WGS) entry which is preliminary data.</text>
</comment>
<dbReference type="RefSeq" id="XP_024696416.1">
    <property type="nucleotide sequence ID" value="XM_024840636.1"/>
</dbReference>
<dbReference type="OrthoDB" id="5424793at2759"/>
<protein>
    <submittedName>
        <fullName evidence="3">ThiJ/PfpI family protein</fullName>
    </submittedName>
</protein>
<dbReference type="Gene3D" id="3.40.50.880">
    <property type="match status" value="1"/>
</dbReference>
<dbReference type="AlphaFoldDB" id="A0A2I1DD66"/>
<evidence type="ECO:0000313" key="4">
    <source>
        <dbReference type="Proteomes" id="UP000234254"/>
    </source>
</evidence>
<evidence type="ECO:0000256" key="1">
    <source>
        <dbReference type="SAM" id="SignalP"/>
    </source>
</evidence>
<dbReference type="VEuPathDB" id="FungiDB:P168DRAFT_323050"/>
<dbReference type="Proteomes" id="UP000234254">
    <property type="component" value="Unassembled WGS sequence"/>
</dbReference>
<keyword evidence="1" id="KW-0732">Signal</keyword>
<dbReference type="InterPro" id="IPR052158">
    <property type="entry name" value="INH-QAR"/>
</dbReference>
<feature type="signal peptide" evidence="1">
    <location>
        <begin position="1"/>
        <end position="17"/>
    </location>
</feature>
<dbReference type="EMBL" id="MSFM01000001">
    <property type="protein sequence ID" value="PKY07822.1"/>
    <property type="molecule type" value="Genomic_DNA"/>
</dbReference>
<name>A0A2I1DD66_ASPC2</name>
<dbReference type="PANTHER" id="PTHR43130:SF7">
    <property type="entry name" value="DJ-1_PFPI DOMAIN-CONTAINING PROTEIN"/>
    <property type="match status" value="1"/>
</dbReference>
<sequence length="244" mass="26227">MPPPLTIGVLLLPKTQLLDLSCIDLLSMTNPTYLSACNLPPTLIHLGHSTQIHYIGLGGPSTPTPLTSNINMQLTASPTDSHVGPGTLNALLIPGTDPNIVPEEAYLDFIRRHHTHGTQILSVCTGSFVVGHAGILAGKVCTGPRLLVPLLRARFPEAKEWVQSVRVARDGNVWTSGAITNGHDLIMQYLTTIASAPLVNAISIMADLPARSVEYETSVAGDTTHFVWQIIRAVPSMLYWGFGK</sequence>
<dbReference type="InterPro" id="IPR029062">
    <property type="entry name" value="Class_I_gatase-like"/>
</dbReference>
<feature type="chain" id="PRO_5014159932" evidence="1">
    <location>
        <begin position="18"/>
        <end position="244"/>
    </location>
</feature>
<organism evidence="3 4">
    <name type="scientific">Aspergillus campestris (strain IBT 28561)</name>
    <dbReference type="NCBI Taxonomy" id="1392248"/>
    <lineage>
        <taxon>Eukaryota</taxon>
        <taxon>Fungi</taxon>
        <taxon>Dikarya</taxon>
        <taxon>Ascomycota</taxon>
        <taxon>Pezizomycotina</taxon>
        <taxon>Eurotiomycetes</taxon>
        <taxon>Eurotiomycetidae</taxon>
        <taxon>Eurotiales</taxon>
        <taxon>Aspergillaceae</taxon>
        <taxon>Aspergillus</taxon>
        <taxon>Aspergillus subgen. Circumdati</taxon>
    </lineage>
</organism>
<dbReference type="PANTHER" id="PTHR43130">
    <property type="entry name" value="ARAC-FAMILY TRANSCRIPTIONAL REGULATOR"/>
    <property type="match status" value="1"/>
</dbReference>
<dbReference type="Pfam" id="PF01965">
    <property type="entry name" value="DJ-1_PfpI"/>
    <property type="match status" value="1"/>
</dbReference>
<gene>
    <name evidence="3" type="ORF">P168DRAFT_323050</name>
</gene>
<evidence type="ECO:0000313" key="3">
    <source>
        <dbReference type="EMBL" id="PKY07822.1"/>
    </source>
</evidence>
<reference evidence="3" key="1">
    <citation type="submission" date="2016-12" db="EMBL/GenBank/DDBJ databases">
        <title>The genomes of Aspergillus section Nigri reveals drivers in fungal speciation.</title>
        <authorList>
            <consortium name="DOE Joint Genome Institute"/>
            <person name="Vesth T.C."/>
            <person name="Nybo J."/>
            <person name="Theobald S."/>
            <person name="Brandl J."/>
            <person name="Frisvad J.C."/>
            <person name="Nielsen K.F."/>
            <person name="Lyhne E.K."/>
            <person name="Kogle M.E."/>
            <person name="Kuo A."/>
            <person name="Riley R."/>
            <person name="Clum A."/>
            <person name="Nolan M."/>
            <person name="Lipzen A."/>
            <person name="Salamov A."/>
            <person name="Henrissat B."/>
            <person name="Wiebenga A."/>
            <person name="De vries R.P."/>
            <person name="Grigoriev I.V."/>
            <person name="Mortensen U.H."/>
            <person name="Andersen M.R."/>
            <person name="Baker S.E."/>
        </authorList>
    </citation>
    <scope>NUCLEOTIDE SEQUENCE</scope>
    <source>
        <strain evidence="3">IBT 28561</strain>
    </source>
</reference>
<feature type="domain" description="DJ-1/PfpI" evidence="2">
    <location>
        <begin position="63"/>
        <end position="190"/>
    </location>
</feature>